<protein>
    <submittedName>
        <fullName evidence="2">Uncharacterized protein</fullName>
    </submittedName>
</protein>
<sequence length="170" mass="19667">MKPIQVTDASMTLIFELLLVSLALYFVGTKLSTSLFKRYLFKNVIDVEYLGLKKSTETSLYNEHSLINDIELTSHDTNAQMTMINKNAIKPEYRSIVEVTNMEYEKVISPRYYREGTALGKPRGNIKHTFEMEDTLYHLHFNFHLFGINSRFSPSYLPLIDLTVSENNAK</sequence>
<feature type="transmembrane region" description="Helical" evidence="1">
    <location>
        <begin position="6"/>
        <end position="28"/>
    </location>
</feature>
<evidence type="ECO:0000256" key="1">
    <source>
        <dbReference type="SAM" id="Phobius"/>
    </source>
</evidence>
<name>A0AA45HTP2_STRSL</name>
<dbReference type="AlphaFoldDB" id="A0AA45HTP2"/>
<evidence type="ECO:0000313" key="2">
    <source>
        <dbReference type="EMBL" id="PZD55772.1"/>
    </source>
</evidence>
<organism evidence="2 3">
    <name type="scientific">Streptococcus salivarius</name>
    <dbReference type="NCBI Taxonomy" id="1304"/>
    <lineage>
        <taxon>Bacteria</taxon>
        <taxon>Bacillati</taxon>
        <taxon>Bacillota</taxon>
        <taxon>Bacilli</taxon>
        <taxon>Lactobacillales</taxon>
        <taxon>Streptococcaceae</taxon>
        <taxon>Streptococcus</taxon>
    </lineage>
</organism>
<accession>A0AA45HTP2</accession>
<comment type="caution">
    <text evidence="2">The sequence shown here is derived from an EMBL/GenBank/DDBJ whole genome shotgun (WGS) entry which is preliminary data.</text>
</comment>
<dbReference type="RefSeq" id="WP_110981316.1">
    <property type="nucleotide sequence ID" value="NZ_NSIW01000018.1"/>
</dbReference>
<proteinExistence type="predicted"/>
<keyword evidence="1" id="KW-0812">Transmembrane</keyword>
<dbReference type="EMBL" id="NSIW01000018">
    <property type="protein sequence ID" value="PZD55772.1"/>
    <property type="molecule type" value="Genomic_DNA"/>
</dbReference>
<keyword evidence="1" id="KW-0472">Membrane</keyword>
<reference evidence="2 3" key="1">
    <citation type="submission" date="2017-08" db="EMBL/GenBank/DDBJ databases">
        <title>Streptococcus salivarius strain HS0302 Genome.</title>
        <authorList>
            <person name="Smith J."/>
            <person name="Deng P."/>
            <person name="Geng M."/>
        </authorList>
    </citation>
    <scope>NUCLEOTIDE SEQUENCE [LARGE SCALE GENOMIC DNA]</scope>
    <source>
        <strain evidence="2 3">HS0302</strain>
    </source>
</reference>
<evidence type="ECO:0000313" key="3">
    <source>
        <dbReference type="Proteomes" id="UP000248776"/>
    </source>
</evidence>
<dbReference type="Proteomes" id="UP000248776">
    <property type="component" value="Unassembled WGS sequence"/>
</dbReference>
<gene>
    <name evidence="2" type="ORF">CKU37_08700</name>
</gene>
<keyword evidence="1" id="KW-1133">Transmembrane helix</keyword>